<accession>A0A1J6JU30</accession>
<dbReference type="InterPro" id="IPR006015">
    <property type="entry name" value="Universal_stress_UspA"/>
</dbReference>
<keyword evidence="3" id="KW-1185">Reference proteome</keyword>
<dbReference type="Pfam" id="PF00582">
    <property type="entry name" value="Usp"/>
    <property type="match status" value="1"/>
</dbReference>
<dbReference type="Gramene" id="OIT19996">
    <property type="protein sequence ID" value="OIT19996"/>
    <property type="gene ID" value="A4A49_39482"/>
</dbReference>
<dbReference type="InterPro" id="IPR014729">
    <property type="entry name" value="Rossmann-like_a/b/a_fold"/>
</dbReference>
<name>A0A1J6JU30_NICAT</name>
<dbReference type="InterPro" id="IPR006016">
    <property type="entry name" value="UspA"/>
</dbReference>
<evidence type="ECO:0000259" key="1">
    <source>
        <dbReference type="Pfam" id="PF00582"/>
    </source>
</evidence>
<dbReference type="GeneID" id="109220767"/>
<dbReference type="CDD" id="cd23659">
    <property type="entry name" value="USP_At3g01520-like"/>
    <property type="match status" value="1"/>
</dbReference>
<dbReference type="FunFam" id="3.40.50.620:FF:000206">
    <property type="entry name" value="Universal stress protein family protein"/>
    <property type="match status" value="1"/>
</dbReference>
<sequence length="164" mass="18362">MAKDRAIGVAVDFSKSSKAALRWTIENLAAKGDTIYIMHIKTHTLSESRDQLWAKTGSPLVPWVEFREPDVLKYYDIKSDVQVLDLLDTAAKQKEINIVAKVYWGDAREKVCDSIEDLKLNSLVMGSRGLSTIQRIMLGSVTNYVLANAACPVTIVKDPDFHKH</sequence>
<evidence type="ECO:0000313" key="2">
    <source>
        <dbReference type="EMBL" id="OIT19996.1"/>
    </source>
</evidence>
<dbReference type="OMA" id="YWGDVRE"/>
<dbReference type="EMBL" id="MJEQ01005890">
    <property type="protein sequence ID" value="OIT19996.1"/>
    <property type="molecule type" value="Genomic_DNA"/>
</dbReference>
<dbReference type="SUPFAM" id="SSF52402">
    <property type="entry name" value="Adenine nucleotide alpha hydrolases-like"/>
    <property type="match status" value="1"/>
</dbReference>
<feature type="domain" description="UspA" evidence="1">
    <location>
        <begin position="6"/>
        <end position="157"/>
    </location>
</feature>
<dbReference type="PANTHER" id="PTHR46100">
    <property type="entry name" value="IMP2'P"/>
    <property type="match status" value="1"/>
</dbReference>
<dbReference type="SMR" id="A0A1J6JU30"/>
<dbReference type="PRINTS" id="PR01438">
    <property type="entry name" value="UNVRSLSTRESS"/>
</dbReference>
<dbReference type="Gene3D" id="3.40.50.620">
    <property type="entry name" value="HUPs"/>
    <property type="match status" value="1"/>
</dbReference>
<comment type="caution">
    <text evidence="2">The sequence shown here is derived from an EMBL/GenBank/DDBJ whole genome shotgun (WGS) entry which is preliminary data.</text>
</comment>
<proteinExistence type="predicted"/>
<dbReference type="PANTHER" id="PTHR46100:SF10">
    <property type="entry name" value="UNIVERSAL STRESS PROTEIN A-LIKE PROTEIN"/>
    <property type="match status" value="1"/>
</dbReference>
<gene>
    <name evidence="2" type="primary">PHOS32_2</name>
    <name evidence="2" type="ORF">A4A49_39482</name>
</gene>
<reference evidence="2" key="1">
    <citation type="submission" date="2016-11" db="EMBL/GenBank/DDBJ databases">
        <title>The genome of Nicotiana attenuata.</title>
        <authorList>
            <person name="Xu S."/>
            <person name="Brockmoeller T."/>
            <person name="Gaquerel E."/>
            <person name="Navarro A."/>
            <person name="Kuhl H."/>
            <person name="Gase K."/>
            <person name="Ling Z."/>
            <person name="Zhou W."/>
            <person name="Kreitzer C."/>
            <person name="Stanke M."/>
            <person name="Tang H."/>
            <person name="Lyons E."/>
            <person name="Pandey P."/>
            <person name="Pandey S.P."/>
            <person name="Timmermann B."/>
            <person name="Baldwin I.T."/>
        </authorList>
    </citation>
    <scope>NUCLEOTIDE SEQUENCE [LARGE SCALE GENOMIC DNA]</scope>
    <source>
        <strain evidence="2">UT</strain>
    </source>
</reference>
<organism evidence="2 3">
    <name type="scientific">Nicotiana attenuata</name>
    <name type="common">Coyote tobacco</name>
    <dbReference type="NCBI Taxonomy" id="49451"/>
    <lineage>
        <taxon>Eukaryota</taxon>
        <taxon>Viridiplantae</taxon>
        <taxon>Streptophyta</taxon>
        <taxon>Embryophyta</taxon>
        <taxon>Tracheophyta</taxon>
        <taxon>Spermatophyta</taxon>
        <taxon>Magnoliopsida</taxon>
        <taxon>eudicotyledons</taxon>
        <taxon>Gunneridae</taxon>
        <taxon>Pentapetalae</taxon>
        <taxon>asterids</taxon>
        <taxon>lamiids</taxon>
        <taxon>Solanales</taxon>
        <taxon>Solanaceae</taxon>
        <taxon>Nicotianoideae</taxon>
        <taxon>Nicotianeae</taxon>
        <taxon>Nicotiana</taxon>
    </lineage>
</organism>
<evidence type="ECO:0000313" key="3">
    <source>
        <dbReference type="Proteomes" id="UP000187609"/>
    </source>
</evidence>
<dbReference type="STRING" id="49451.A0A1J6JU30"/>
<dbReference type="Proteomes" id="UP000187609">
    <property type="component" value="Unassembled WGS sequence"/>
</dbReference>
<protein>
    <submittedName>
        <fullName evidence="2">Universal stress protein phos32</fullName>
    </submittedName>
</protein>
<dbReference type="OrthoDB" id="843225at2759"/>
<dbReference type="KEGG" id="nau:109220767"/>
<dbReference type="AlphaFoldDB" id="A0A1J6JU30"/>